<evidence type="ECO:0000313" key="7">
    <source>
        <dbReference type="EMBL" id="VDP00991.1"/>
    </source>
</evidence>
<keyword evidence="8" id="KW-1185">Reference proteome</keyword>
<evidence type="ECO:0000256" key="2">
    <source>
        <dbReference type="ARBA" id="ARBA00005453"/>
    </source>
</evidence>
<evidence type="ECO:0000256" key="1">
    <source>
        <dbReference type="ARBA" id="ARBA00004443"/>
    </source>
</evidence>
<keyword evidence="3" id="KW-0999">Mitochondrion inner membrane</keyword>
<dbReference type="InterPro" id="IPR018796">
    <property type="entry name" value="COA8"/>
</dbReference>
<dbReference type="OrthoDB" id="6246201at2759"/>
<gene>
    <name evidence="7" type="ORF">HPBE_LOCUS14847</name>
</gene>
<protein>
    <submittedName>
        <fullName evidence="9">Apoptogenic protein 1, mitochondrial</fullName>
    </submittedName>
</protein>
<dbReference type="EMBL" id="UZAH01028566">
    <property type="protein sequence ID" value="VDP00991.1"/>
    <property type="molecule type" value="Genomic_DNA"/>
</dbReference>
<evidence type="ECO:0000313" key="9">
    <source>
        <dbReference type="WBParaSite" id="HPBE_0001484601-mRNA-1"/>
    </source>
</evidence>
<evidence type="ECO:0000256" key="6">
    <source>
        <dbReference type="ARBA" id="ARBA00023136"/>
    </source>
</evidence>
<dbReference type="WBParaSite" id="HPBE_0001484601-mRNA-1">
    <property type="protein sequence ID" value="HPBE_0001484601-mRNA-1"/>
    <property type="gene ID" value="HPBE_0001484601"/>
</dbReference>
<dbReference type="AlphaFoldDB" id="A0A183G121"/>
<evidence type="ECO:0000256" key="3">
    <source>
        <dbReference type="ARBA" id="ARBA00022792"/>
    </source>
</evidence>
<proteinExistence type="inferred from homology"/>
<dbReference type="Pfam" id="PF10231">
    <property type="entry name" value="COA8"/>
    <property type="match status" value="1"/>
</dbReference>
<reference evidence="9" key="2">
    <citation type="submission" date="2019-09" db="UniProtKB">
        <authorList>
            <consortium name="WormBaseParasite"/>
        </authorList>
    </citation>
    <scope>IDENTIFICATION</scope>
</reference>
<dbReference type="GO" id="GO:0005743">
    <property type="term" value="C:mitochondrial inner membrane"/>
    <property type="evidence" value="ECO:0007669"/>
    <property type="project" value="UniProtKB-SubCell"/>
</dbReference>
<accession>A0A3P7ZMW1</accession>
<comment type="similarity">
    <text evidence="2">Belongs to the COA8 family.</text>
</comment>
<accession>A0A183G121</accession>
<dbReference type="PANTHER" id="PTHR31107">
    <property type="entry name" value="APOPTOGENIC PROTEIN 1, MITOCHONDRIAL"/>
    <property type="match status" value="1"/>
</dbReference>
<name>A0A183G121_HELPZ</name>
<evidence type="ECO:0000256" key="5">
    <source>
        <dbReference type="ARBA" id="ARBA00023128"/>
    </source>
</evidence>
<keyword evidence="5" id="KW-0496">Mitochondrion</keyword>
<keyword evidence="6" id="KW-0472">Membrane</keyword>
<evidence type="ECO:0000313" key="8">
    <source>
        <dbReference type="Proteomes" id="UP000050761"/>
    </source>
</evidence>
<dbReference type="PANTHER" id="PTHR31107:SF2">
    <property type="entry name" value="CYTOCHROME C OXIDASE ASSEMBLY FACTOR 8"/>
    <property type="match status" value="1"/>
</dbReference>
<evidence type="ECO:0000256" key="4">
    <source>
        <dbReference type="ARBA" id="ARBA00022946"/>
    </source>
</evidence>
<organism evidence="8 9">
    <name type="scientific">Heligmosomoides polygyrus</name>
    <name type="common">Parasitic roundworm</name>
    <dbReference type="NCBI Taxonomy" id="6339"/>
    <lineage>
        <taxon>Eukaryota</taxon>
        <taxon>Metazoa</taxon>
        <taxon>Ecdysozoa</taxon>
        <taxon>Nematoda</taxon>
        <taxon>Chromadorea</taxon>
        <taxon>Rhabditida</taxon>
        <taxon>Rhabditina</taxon>
        <taxon>Rhabditomorpha</taxon>
        <taxon>Strongyloidea</taxon>
        <taxon>Heligmosomidae</taxon>
        <taxon>Heligmosomoides</taxon>
    </lineage>
</organism>
<keyword evidence="4" id="KW-0809">Transit peptide</keyword>
<reference evidence="7 8" key="1">
    <citation type="submission" date="2018-11" db="EMBL/GenBank/DDBJ databases">
        <authorList>
            <consortium name="Pathogen Informatics"/>
        </authorList>
    </citation>
    <scope>NUCLEOTIDE SEQUENCE [LARGE SCALE GENOMIC DNA]</scope>
</reference>
<comment type="subcellular location">
    <subcellularLocation>
        <location evidence="1">Mitochondrion inner membrane</location>
        <topology evidence="1">Peripheral membrane protein</topology>
        <orientation evidence="1">Matrix side</orientation>
    </subcellularLocation>
</comment>
<dbReference type="GO" id="GO:0097193">
    <property type="term" value="P:intrinsic apoptotic signaling pathway"/>
    <property type="evidence" value="ECO:0007669"/>
    <property type="project" value="InterPro"/>
</dbReference>
<sequence>MPIFDDQVRMDRRYDWVGPPHPVSKIRPIKLRRVDNESDLERQYREAREELNRWSSSFWEKHNTLFDTKKIEFVEKVGSVPDFPYFSYVLLSCFCLKWGEVL</sequence>
<dbReference type="Proteomes" id="UP000050761">
    <property type="component" value="Unassembled WGS sequence"/>
</dbReference>